<sequence length="70" mass="7928">MHHYPYSSACNPSITSLLGMNLLDMAASMDPPKAPRPPYTSLLCPISQHLSRHRPMPRPAARRLLLFQHH</sequence>
<evidence type="ECO:0000313" key="2">
    <source>
        <dbReference type="Proteomes" id="UP000030663"/>
    </source>
</evidence>
<name>X0B2Y1_FUSOX</name>
<reference evidence="1 2" key="1">
    <citation type="submission" date="2011-11" db="EMBL/GenBank/DDBJ databases">
        <title>The Genome Sequence of Fusarium oxysporum PHW815.</title>
        <authorList>
            <consortium name="The Broad Institute Genome Sequencing Platform"/>
            <person name="Ma L.-J."/>
            <person name="Gale L.R."/>
            <person name="Schwartz D.C."/>
            <person name="Zhou S."/>
            <person name="Corby-Kistler H."/>
            <person name="Young S.K."/>
            <person name="Zeng Q."/>
            <person name="Gargeya S."/>
            <person name="Fitzgerald M."/>
            <person name="Haas B."/>
            <person name="Abouelleil A."/>
            <person name="Alvarado L."/>
            <person name="Arachchi H.M."/>
            <person name="Berlin A."/>
            <person name="Brown A."/>
            <person name="Chapman S.B."/>
            <person name="Chen Z."/>
            <person name="Dunbar C."/>
            <person name="Freedman E."/>
            <person name="Gearin G."/>
            <person name="Goldberg J."/>
            <person name="Griggs A."/>
            <person name="Gujja S."/>
            <person name="Heiman D."/>
            <person name="Howarth C."/>
            <person name="Larson L."/>
            <person name="Lui A."/>
            <person name="MacDonald P.J.P."/>
            <person name="Montmayeur A."/>
            <person name="Murphy C."/>
            <person name="Neiman D."/>
            <person name="Pearson M."/>
            <person name="Priest M."/>
            <person name="Roberts A."/>
            <person name="Saif S."/>
            <person name="Shea T."/>
            <person name="Shenoy N."/>
            <person name="Sisk P."/>
            <person name="Stolte C."/>
            <person name="Sykes S."/>
            <person name="Wortman J."/>
            <person name="Nusbaum C."/>
            <person name="Birren B."/>
        </authorList>
    </citation>
    <scope>NUCLEOTIDE SEQUENCE [LARGE SCALE GENOMIC DNA]</scope>
    <source>
        <strain evidence="1 2">54005</strain>
    </source>
</reference>
<dbReference type="HOGENOM" id="CLU_2757905_0_0_1"/>
<protein>
    <submittedName>
        <fullName evidence="1">Uncharacterized protein</fullName>
    </submittedName>
</protein>
<organism evidence="1 2">
    <name type="scientific">Fusarium oxysporum f. sp. raphani 54005</name>
    <dbReference type="NCBI Taxonomy" id="1089458"/>
    <lineage>
        <taxon>Eukaryota</taxon>
        <taxon>Fungi</taxon>
        <taxon>Dikarya</taxon>
        <taxon>Ascomycota</taxon>
        <taxon>Pezizomycotina</taxon>
        <taxon>Sordariomycetes</taxon>
        <taxon>Hypocreomycetidae</taxon>
        <taxon>Hypocreales</taxon>
        <taxon>Nectriaceae</taxon>
        <taxon>Fusarium</taxon>
        <taxon>Fusarium oxysporum species complex</taxon>
    </lineage>
</organism>
<keyword evidence="2" id="KW-1185">Reference proteome</keyword>
<dbReference type="Proteomes" id="UP000030663">
    <property type="component" value="Unassembled WGS sequence"/>
</dbReference>
<proteinExistence type="predicted"/>
<dbReference type="AlphaFoldDB" id="X0B2Y1"/>
<evidence type="ECO:0000313" key="1">
    <source>
        <dbReference type="EMBL" id="EXK76111.1"/>
    </source>
</evidence>
<accession>X0B2Y1</accession>
<gene>
    <name evidence="1" type="ORF">FOQG_19129</name>
</gene>
<dbReference type="EMBL" id="KI979600">
    <property type="protein sequence ID" value="EXK76111.1"/>
    <property type="molecule type" value="Genomic_DNA"/>
</dbReference>